<gene>
    <name evidence="2" type="ORF">E6P75_03940</name>
    <name evidence="1" type="ORF">YHS_08910</name>
</gene>
<protein>
    <submittedName>
        <fullName evidence="1">Uncharacterized protein</fullName>
    </submittedName>
</protein>
<dbReference type="EMBL" id="CP024176">
    <property type="protein sequence ID" value="ATQ83933.1"/>
    <property type="molecule type" value="Genomic_DNA"/>
</dbReference>
<reference evidence="1" key="1">
    <citation type="submission" date="2017-11" db="EMBL/GenBank/DDBJ databases">
        <title>Complete Genome Sequence from Moraxella oslensis YHS isolated from human skin.</title>
        <authorList>
            <person name="Lee K."/>
            <person name="Lim J.Y."/>
            <person name="Hwang I."/>
        </authorList>
    </citation>
    <scope>NUCLEOTIDE SEQUENCE</scope>
    <source>
        <strain evidence="1">YHS</strain>
    </source>
</reference>
<evidence type="ECO:0000313" key="1">
    <source>
        <dbReference type="EMBL" id="ATQ83933.1"/>
    </source>
</evidence>
<name>A0AAD0EY44_FAUOS</name>
<sequence length="102" mass="11634">MANQNHTPRPQATTQAELQSQIDSLNSEVYDKLTLNREHLTMLWKMVNTAIDDLTNGNAPYYAIEQAKQSLFIAQHLTSDFLDGVNWEIEKHPLHQTGAKNE</sequence>
<proteinExistence type="predicted"/>
<accession>A0AAD0EY44</accession>
<evidence type="ECO:0000313" key="2">
    <source>
        <dbReference type="EMBL" id="MDI4509364.1"/>
    </source>
</evidence>
<dbReference type="EMBL" id="SSCJ01000002">
    <property type="protein sequence ID" value="MDI4509364.1"/>
    <property type="molecule type" value="Genomic_DNA"/>
</dbReference>
<dbReference type="AlphaFoldDB" id="A0AAD0EY44"/>
<reference evidence="2" key="2">
    <citation type="submission" date="2019-04" db="EMBL/GenBank/DDBJ databases">
        <title>Moraxella osloensis CCUG 73412, isolated from corneal scrapings as causative agent of keratitis.</title>
        <authorList>
            <person name="Connolly G."/>
            <person name="Jaen-Luchoro D."/>
            <person name="Pinyeiro-Iglesias B."/>
            <person name="Curry A."/>
            <person name="Knowles S."/>
            <person name="Moore E.R.B."/>
        </authorList>
    </citation>
    <scope>NUCLEOTIDE SEQUENCE</scope>
    <source>
        <strain evidence="2">CCUG 73412</strain>
    </source>
</reference>
<organism evidence="1">
    <name type="scientific">Faucicola osloensis</name>
    <name type="common">Moraxella osloensis</name>
    <dbReference type="NCBI Taxonomy" id="34062"/>
    <lineage>
        <taxon>Bacteria</taxon>
        <taxon>Pseudomonadati</taxon>
        <taxon>Pseudomonadota</taxon>
        <taxon>Gammaproteobacteria</taxon>
        <taxon>Moraxellales</taxon>
        <taxon>Moraxellaceae</taxon>
        <taxon>Faucicola</taxon>
    </lineage>
</organism>